<feature type="transmembrane region" description="Helical" evidence="7">
    <location>
        <begin position="278"/>
        <end position="299"/>
    </location>
</feature>
<dbReference type="RefSeq" id="WP_135481696.1">
    <property type="nucleotide sequence ID" value="NZ_SRMF01000001.1"/>
</dbReference>
<dbReference type="InterPro" id="IPR048279">
    <property type="entry name" value="MdtK-like"/>
</dbReference>
<dbReference type="InterPro" id="IPR052031">
    <property type="entry name" value="Membrane_Transporter-Flippase"/>
</dbReference>
<keyword evidence="6 7" id="KW-0472">Membrane</keyword>
<evidence type="ECO:0000256" key="5">
    <source>
        <dbReference type="ARBA" id="ARBA00022989"/>
    </source>
</evidence>
<dbReference type="NCBIfam" id="TIGR00797">
    <property type="entry name" value="matE"/>
    <property type="match status" value="1"/>
</dbReference>
<evidence type="ECO:0000256" key="2">
    <source>
        <dbReference type="ARBA" id="ARBA00022448"/>
    </source>
</evidence>
<evidence type="ECO:0000256" key="7">
    <source>
        <dbReference type="SAM" id="Phobius"/>
    </source>
</evidence>
<organism evidence="8 9">
    <name type="scientific">Natronospirillum operosum</name>
    <dbReference type="NCBI Taxonomy" id="2759953"/>
    <lineage>
        <taxon>Bacteria</taxon>
        <taxon>Pseudomonadati</taxon>
        <taxon>Pseudomonadota</taxon>
        <taxon>Gammaproteobacteria</taxon>
        <taxon>Oceanospirillales</taxon>
        <taxon>Natronospirillaceae</taxon>
        <taxon>Natronospirillum</taxon>
    </lineage>
</organism>
<feature type="transmembrane region" description="Helical" evidence="7">
    <location>
        <begin position="383"/>
        <end position="405"/>
    </location>
</feature>
<evidence type="ECO:0000313" key="9">
    <source>
        <dbReference type="Proteomes" id="UP000297475"/>
    </source>
</evidence>
<keyword evidence="5 7" id="KW-1133">Transmembrane helix</keyword>
<gene>
    <name evidence="8" type="ORF">E4656_04965</name>
</gene>
<feature type="transmembrane region" description="Helical" evidence="7">
    <location>
        <begin position="93"/>
        <end position="113"/>
    </location>
</feature>
<feature type="transmembrane region" description="Helical" evidence="7">
    <location>
        <begin position="133"/>
        <end position="154"/>
    </location>
</feature>
<feature type="transmembrane region" description="Helical" evidence="7">
    <location>
        <begin position="411"/>
        <end position="430"/>
    </location>
</feature>
<keyword evidence="2" id="KW-0813">Transport</keyword>
<feature type="transmembrane region" description="Helical" evidence="7">
    <location>
        <begin position="352"/>
        <end position="371"/>
    </location>
</feature>
<name>A0A4Z0WC60_9GAMM</name>
<keyword evidence="3" id="KW-1003">Cell membrane</keyword>
<proteinExistence type="predicted"/>
<evidence type="ECO:0000256" key="4">
    <source>
        <dbReference type="ARBA" id="ARBA00022692"/>
    </source>
</evidence>
<dbReference type="GO" id="GO:0005886">
    <property type="term" value="C:plasma membrane"/>
    <property type="evidence" value="ECO:0007669"/>
    <property type="project" value="UniProtKB-SubCell"/>
</dbReference>
<keyword evidence="4 7" id="KW-0812">Transmembrane</keyword>
<dbReference type="OrthoDB" id="9806302at2"/>
<comment type="subcellular location">
    <subcellularLocation>
        <location evidence="1">Cell inner membrane</location>
        <topology evidence="1">Multi-pass membrane protein</topology>
    </subcellularLocation>
</comment>
<dbReference type="Proteomes" id="UP000297475">
    <property type="component" value="Unassembled WGS sequence"/>
</dbReference>
<evidence type="ECO:0000256" key="6">
    <source>
        <dbReference type="ARBA" id="ARBA00023136"/>
    </source>
</evidence>
<feature type="transmembrane region" description="Helical" evidence="7">
    <location>
        <begin position="20"/>
        <end position="41"/>
    </location>
</feature>
<feature type="transmembrane region" description="Helical" evidence="7">
    <location>
        <begin position="311"/>
        <end position="332"/>
    </location>
</feature>
<accession>A0A4Z0WC60</accession>
<sequence>MDSRTMLSQGLARSLFQMTWPMIFGVLALMSYHLVDAFWIARLGVEPLAALGFTVPVQQSFTGFQVGLGIAATAIISRTLGADDAAIAQRQGGVVVLLGSAAAGVLALLLWWLRGPLLTALGAGPEIRPVVDSFWSIWLVSAWLGAVMYLGYSLHRAQGDTRFPGLMMLVASVLNMGLDPLFIFTLELGLRGAAWATIVSFSLACLLTYPRLFRRCWIAFDLDWTPVLATLRQLSSIGAPAMVSQLLPPVSAMLATGLVAGFGAAAVAAWGLGTRLEFFSLVVVLALTMSMPPMVGRLVGSGELAAARRLIRLAALFVLGWQLIVSLLWIALSDWVLPLVSADASVAAVLQAYLYRVPLSYPALGICMLMVSVNNALGMPLRALLISGLRLFAFYLPCLWLGAWLGGLPGLLTGALSGNLLAGVTAWVLYRQGMARLESG</sequence>
<dbReference type="PANTHER" id="PTHR43549">
    <property type="entry name" value="MULTIDRUG RESISTANCE PROTEIN YPNP-RELATED"/>
    <property type="match status" value="1"/>
</dbReference>
<comment type="caution">
    <text evidence="8">The sequence shown here is derived from an EMBL/GenBank/DDBJ whole genome shotgun (WGS) entry which is preliminary data.</text>
</comment>
<evidence type="ECO:0000256" key="1">
    <source>
        <dbReference type="ARBA" id="ARBA00004429"/>
    </source>
</evidence>
<dbReference type="EMBL" id="SRMF01000001">
    <property type="protein sequence ID" value="TGG95762.1"/>
    <property type="molecule type" value="Genomic_DNA"/>
</dbReference>
<protein>
    <submittedName>
        <fullName evidence="8">MATE family efflux transporter</fullName>
    </submittedName>
</protein>
<evidence type="ECO:0000313" key="8">
    <source>
        <dbReference type="EMBL" id="TGG95762.1"/>
    </source>
</evidence>
<dbReference type="AlphaFoldDB" id="A0A4Z0WC60"/>
<keyword evidence="9" id="KW-1185">Reference proteome</keyword>
<dbReference type="GO" id="GO:0015297">
    <property type="term" value="F:antiporter activity"/>
    <property type="evidence" value="ECO:0007669"/>
    <property type="project" value="InterPro"/>
</dbReference>
<dbReference type="PANTHER" id="PTHR43549:SF3">
    <property type="entry name" value="MULTIDRUG RESISTANCE PROTEIN YPNP-RELATED"/>
    <property type="match status" value="1"/>
</dbReference>
<dbReference type="GO" id="GO:0042910">
    <property type="term" value="F:xenobiotic transmembrane transporter activity"/>
    <property type="evidence" value="ECO:0007669"/>
    <property type="project" value="InterPro"/>
</dbReference>
<dbReference type="InterPro" id="IPR002528">
    <property type="entry name" value="MATE_fam"/>
</dbReference>
<dbReference type="Pfam" id="PF01554">
    <property type="entry name" value="MatE"/>
    <property type="match status" value="2"/>
</dbReference>
<evidence type="ECO:0000256" key="3">
    <source>
        <dbReference type="ARBA" id="ARBA00022475"/>
    </source>
</evidence>
<feature type="transmembrane region" description="Helical" evidence="7">
    <location>
        <begin position="252"/>
        <end position="272"/>
    </location>
</feature>
<feature type="transmembrane region" description="Helical" evidence="7">
    <location>
        <begin position="61"/>
        <end position="81"/>
    </location>
</feature>
<feature type="transmembrane region" description="Helical" evidence="7">
    <location>
        <begin position="166"/>
        <end position="186"/>
    </location>
</feature>
<dbReference type="PIRSF" id="PIRSF006603">
    <property type="entry name" value="DinF"/>
    <property type="match status" value="1"/>
</dbReference>
<reference evidence="8 9" key="1">
    <citation type="submission" date="2019-04" db="EMBL/GenBank/DDBJ databases">
        <title>Natronospirillum operosus gen. nov., sp. nov., a haloalkaliphilic satellite isolated from decaying biomass of laboratory culture of cyanobacterium Geitlerinema sp. and proposal of Natronospirillaceae fam. nov. and Saccharospirillaceae fam. nov.</title>
        <authorList>
            <person name="Kevbrin V."/>
            <person name="Boltyanskaya Y."/>
            <person name="Koziaeva V."/>
            <person name="Grouzdev D.S."/>
            <person name="Park M."/>
            <person name="Cho J."/>
        </authorList>
    </citation>
    <scope>NUCLEOTIDE SEQUENCE [LARGE SCALE GENOMIC DNA]</scope>
    <source>
        <strain evidence="8 9">G-116</strain>
    </source>
</reference>
<feature type="transmembrane region" description="Helical" evidence="7">
    <location>
        <begin position="192"/>
        <end position="209"/>
    </location>
</feature>